<keyword evidence="4" id="KW-1003">Cell membrane</keyword>
<protein>
    <submittedName>
        <fullName evidence="11">ABC transporter</fullName>
    </submittedName>
</protein>
<feature type="transmembrane region" description="Helical" evidence="9">
    <location>
        <begin position="20"/>
        <end position="42"/>
    </location>
</feature>
<evidence type="ECO:0000256" key="9">
    <source>
        <dbReference type="RuleBase" id="RU363032"/>
    </source>
</evidence>
<evidence type="ECO:0000313" key="12">
    <source>
        <dbReference type="Proteomes" id="UP000194151"/>
    </source>
</evidence>
<accession>A0A1W6YSF3</accession>
<evidence type="ECO:0000313" key="11">
    <source>
        <dbReference type="EMBL" id="ARP83914.1"/>
    </source>
</evidence>
<dbReference type="STRING" id="1416806.CAL12_25940"/>
<dbReference type="InterPro" id="IPR035906">
    <property type="entry name" value="MetI-like_sf"/>
</dbReference>
<feature type="transmembrane region" description="Helical" evidence="9">
    <location>
        <begin position="75"/>
        <end position="93"/>
    </location>
</feature>
<evidence type="ECO:0000256" key="7">
    <source>
        <dbReference type="ARBA" id="ARBA00022989"/>
    </source>
</evidence>
<dbReference type="Pfam" id="PF00528">
    <property type="entry name" value="BPD_transp_1"/>
    <property type="match status" value="1"/>
</dbReference>
<dbReference type="Proteomes" id="UP000194151">
    <property type="component" value="Chromosome"/>
</dbReference>
<evidence type="ECO:0000256" key="3">
    <source>
        <dbReference type="ARBA" id="ARBA00022448"/>
    </source>
</evidence>
<dbReference type="EMBL" id="CP021108">
    <property type="protein sequence ID" value="ARP83914.1"/>
    <property type="molecule type" value="Genomic_DNA"/>
</dbReference>
<keyword evidence="5 9" id="KW-0812">Transmembrane</keyword>
<gene>
    <name evidence="11" type="ORF">CAL12_25940</name>
</gene>
<dbReference type="InterPro" id="IPR000515">
    <property type="entry name" value="MetI-like"/>
</dbReference>
<evidence type="ECO:0000256" key="5">
    <source>
        <dbReference type="ARBA" id="ARBA00022692"/>
    </source>
</evidence>
<dbReference type="AlphaFoldDB" id="A0A1W6YSF3"/>
<feature type="domain" description="ABC transmembrane type-1" evidence="10">
    <location>
        <begin position="18"/>
        <end position="201"/>
    </location>
</feature>
<evidence type="ECO:0000256" key="1">
    <source>
        <dbReference type="ARBA" id="ARBA00004429"/>
    </source>
</evidence>
<proteinExistence type="inferred from homology"/>
<evidence type="ECO:0000259" key="10">
    <source>
        <dbReference type="PROSITE" id="PS50928"/>
    </source>
</evidence>
<dbReference type="GO" id="GO:0022857">
    <property type="term" value="F:transmembrane transporter activity"/>
    <property type="evidence" value="ECO:0007669"/>
    <property type="project" value="InterPro"/>
</dbReference>
<comment type="similarity">
    <text evidence="2">Belongs to the binding-protein-dependent transport system permease family. HisMQ subfamily.</text>
</comment>
<feature type="transmembrane region" description="Helical" evidence="9">
    <location>
        <begin position="139"/>
        <end position="162"/>
    </location>
</feature>
<organism evidence="11 12">
    <name type="scientific">Bordetella genomosp. 8</name>
    <dbReference type="NCBI Taxonomy" id="1416806"/>
    <lineage>
        <taxon>Bacteria</taxon>
        <taxon>Pseudomonadati</taxon>
        <taxon>Pseudomonadota</taxon>
        <taxon>Betaproteobacteria</taxon>
        <taxon>Burkholderiales</taxon>
        <taxon>Alcaligenaceae</taxon>
        <taxon>Bordetella</taxon>
    </lineage>
</organism>
<evidence type="ECO:0000256" key="2">
    <source>
        <dbReference type="ARBA" id="ARBA00010072"/>
    </source>
</evidence>
<keyword evidence="3 9" id="KW-0813">Transport</keyword>
<dbReference type="PANTHER" id="PTHR30614:SF0">
    <property type="entry name" value="L-CYSTINE TRANSPORT SYSTEM PERMEASE PROTEIN TCYL"/>
    <property type="match status" value="1"/>
</dbReference>
<feature type="transmembrane region" description="Helical" evidence="9">
    <location>
        <begin position="49"/>
        <end position="69"/>
    </location>
</feature>
<dbReference type="KEGG" id="bgv:CAL12_25940"/>
<keyword evidence="6" id="KW-0029">Amino-acid transport</keyword>
<sequence>MFDAQFLIKAFPVILESLGTTLWITVASCILATVLGFALELLRRANKWFGFITDFIRSTPILVQIYFFYFVLPRFGITLPALVIGVFALGLYYSAYLAEVFKAGIDAIPRGQTEAAQSLGLSWADQVIRIIMPQMLRHVAAPMGNYFVSLLKATPYLAVIAVPEMLGAALELGSDSFRYAEPMVATEVIFLVLAIAIAQLVRLLELHMMRSAKR</sequence>
<comment type="subcellular location">
    <subcellularLocation>
        <location evidence="1">Cell inner membrane</location>
        <topology evidence="1">Multi-pass membrane protein</topology>
    </subcellularLocation>
    <subcellularLocation>
        <location evidence="9">Cell membrane</location>
        <topology evidence="9">Multi-pass membrane protein</topology>
    </subcellularLocation>
</comment>
<name>A0A1W6YSF3_9BORD</name>
<dbReference type="GO" id="GO:0043190">
    <property type="term" value="C:ATP-binding cassette (ABC) transporter complex"/>
    <property type="evidence" value="ECO:0007669"/>
    <property type="project" value="InterPro"/>
</dbReference>
<feature type="transmembrane region" description="Helical" evidence="9">
    <location>
        <begin position="182"/>
        <end position="204"/>
    </location>
</feature>
<evidence type="ECO:0000256" key="8">
    <source>
        <dbReference type="ARBA" id="ARBA00023136"/>
    </source>
</evidence>
<keyword evidence="7 9" id="KW-1133">Transmembrane helix</keyword>
<dbReference type="PANTHER" id="PTHR30614">
    <property type="entry name" value="MEMBRANE COMPONENT OF AMINO ACID ABC TRANSPORTER"/>
    <property type="match status" value="1"/>
</dbReference>
<evidence type="ECO:0000256" key="6">
    <source>
        <dbReference type="ARBA" id="ARBA00022970"/>
    </source>
</evidence>
<dbReference type="CDD" id="cd06261">
    <property type="entry name" value="TM_PBP2"/>
    <property type="match status" value="1"/>
</dbReference>
<reference evidence="11 12" key="1">
    <citation type="submission" date="2017-05" db="EMBL/GenBank/DDBJ databases">
        <title>Complete and WGS of Bordetella genogroups.</title>
        <authorList>
            <person name="Spilker T."/>
            <person name="LiPuma J."/>
        </authorList>
    </citation>
    <scope>NUCLEOTIDE SEQUENCE [LARGE SCALE GENOMIC DNA]</scope>
    <source>
        <strain evidence="11 12">AU19157</strain>
    </source>
</reference>
<dbReference type="Gene3D" id="1.10.3720.10">
    <property type="entry name" value="MetI-like"/>
    <property type="match status" value="1"/>
</dbReference>
<dbReference type="PROSITE" id="PS50928">
    <property type="entry name" value="ABC_TM1"/>
    <property type="match status" value="1"/>
</dbReference>
<dbReference type="InterPro" id="IPR043429">
    <property type="entry name" value="ArtM/GltK/GlnP/TcyL/YhdX-like"/>
</dbReference>
<keyword evidence="8 9" id="KW-0472">Membrane</keyword>
<keyword evidence="12" id="KW-1185">Reference proteome</keyword>
<dbReference type="NCBIfam" id="TIGR01726">
    <property type="entry name" value="HEQRo_perm_3TM"/>
    <property type="match status" value="1"/>
</dbReference>
<dbReference type="InterPro" id="IPR010065">
    <property type="entry name" value="AA_ABC_transptr_permease_3TM"/>
</dbReference>
<dbReference type="SUPFAM" id="SSF161098">
    <property type="entry name" value="MetI-like"/>
    <property type="match status" value="1"/>
</dbReference>
<dbReference type="OrthoDB" id="7026155at2"/>
<dbReference type="RefSeq" id="WP_086067238.1">
    <property type="nucleotide sequence ID" value="NZ_CP021108.1"/>
</dbReference>
<evidence type="ECO:0000256" key="4">
    <source>
        <dbReference type="ARBA" id="ARBA00022475"/>
    </source>
</evidence>
<dbReference type="GO" id="GO:0006865">
    <property type="term" value="P:amino acid transport"/>
    <property type="evidence" value="ECO:0007669"/>
    <property type="project" value="UniProtKB-KW"/>
</dbReference>